<feature type="transmembrane region" description="Helical" evidence="7">
    <location>
        <begin position="49"/>
        <end position="71"/>
    </location>
</feature>
<keyword evidence="3 7" id="KW-0812">Transmembrane</keyword>
<evidence type="ECO:0000313" key="10">
    <source>
        <dbReference type="Proteomes" id="UP001058860"/>
    </source>
</evidence>
<keyword evidence="2" id="KW-0813">Transport</keyword>
<gene>
    <name evidence="9" type="ORF">LRS13_17285</name>
</gene>
<feature type="domain" description="ABC transmembrane type-1" evidence="8">
    <location>
        <begin position="60"/>
        <end position="182"/>
    </location>
</feature>
<reference evidence="10" key="1">
    <citation type="submission" date="2021-11" db="EMBL/GenBank/DDBJ databases">
        <title>Cultivation dependent microbiological survey of springs from the worlds oldest radium mine currently devoted to the extraction of radon-saturated water.</title>
        <authorList>
            <person name="Kapinusova G."/>
            <person name="Smrhova T."/>
            <person name="Strejcek M."/>
            <person name="Suman J."/>
            <person name="Jani K."/>
            <person name="Pajer P."/>
            <person name="Uhlik O."/>
        </authorList>
    </citation>
    <scope>NUCLEOTIDE SEQUENCE [LARGE SCALE GENOMIC DNA]</scope>
    <source>
        <strain evidence="10">J379</strain>
    </source>
</reference>
<evidence type="ECO:0000256" key="5">
    <source>
        <dbReference type="ARBA" id="ARBA00023136"/>
    </source>
</evidence>
<evidence type="ECO:0000256" key="7">
    <source>
        <dbReference type="SAM" id="Phobius"/>
    </source>
</evidence>
<evidence type="ECO:0000259" key="8">
    <source>
        <dbReference type="Pfam" id="PF00528"/>
    </source>
</evidence>
<sequence length="492" mass="52137">MTTPGSPQYEGFFRDRAASDADCVANNGVCPDWIAANLDRYVDPFLEHVWLVVASVACGLLIAFPLAVLAYRRRWLVAPIANVTGILYTIPSVAAFFLLLPITGRGALTAIVALTAYTLLILFRNVLEGLDAVPDEARDAGRGMGLTPRQLLWRVELPLALPAIMAGLRIATTTTVGLAALAFFARRGRTGRAAGGRQGVQEQRHRRRRALRDPRHRPRPDDPARTARDDAVDPCEGGDVTATLAALGSFGDGVDFLVRERQGRGGGDVGGLGQTWELLWGHLKLSFAAMVAACAVALPLGLVLGHTGRGGFLAVSVANIGRAVPSIALIFVFFAWFGAGFVNVMLALALLAIPPILTNTYVGMREVEREVVDAGRGMGMGAGRLIWSVELPLALPLIMAGLRVSAVNVVATATIAPLAGFATTLGDPIINAGVYGDEGRIGAAMLVALVAIATELLFGLAQRAVTPAGLKLSRGTQRRRLNVINRRVPTTP</sequence>
<keyword evidence="4 7" id="KW-1133">Transmembrane helix</keyword>
<evidence type="ECO:0000256" key="3">
    <source>
        <dbReference type="ARBA" id="ARBA00022692"/>
    </source>
</evidence>
<feature type="region of interest" description="Disordered" evidence="6">
    <location>
        <begin position="192"/>
        <end position="235"/>
    </location>
</feature>
<feature type="transmembrane region" description="Helical" evidence="7">
    <location>
        <begin position="285"/>
        <end position="307"/>
    </location>
</feature>
<protein>
    <submittedName>
        <fullName evidence="9">ABC transporter permease</fullName>
    </submittedName>
</protein>
<feature type="transmembrane region" description="Helical" evidence="7">
    <location>
        <begin position="77"/>
        <end position="100"/>
    </location>
</feature>
<dbReference type="PANTHER" id="PTHR30177:SF33">
    <property type="entry name" value="POSSIBLE OSMOPROTECTANT (GLYCINE BETAINE_CARNITINE_CHOLINE_L-PROLINE) TRANSPORT INTEGRAL MEMBRANE PROTEIN ABC TRANSPORTER PROZ"/>
    <property type="match status" value="1"/>
</dbReference>
<dbReference type="SUPFAM" id="SSF161098">
    <property type="entry name" value="MetI-like"/>
    <property type="match status" value="2"/>
</dbReference>
<evidence type="ECO:0000313" key="9">
    <source>
        <dbReference type="EMBL" id="UUY02444.1"/>
    </source>
</evidence>
<accession>A0ABY5PCP8</accession>
<dbReference type="Proteomes" id="UP001058860">
    <property type="component" value="Chromosome"/>
</dbReference>
<organism evidence="9 10">
    <name type="scientific">Svornostia abyssi</name>
    <dbReference type="NCBI Taxonomy" id="2898438"/>
    <lineage>
        <taxon>Bacteria</taxon>
        <taxon>Bacillati</taxon>
        <taxon>Actinomycetota</taxon>
        <taxon>Thermoleophilia</taxon>
        <taxon>Solirubrobacterales</taxon>
        <taxon>Baekduiaceae</taxon>
        <taxon>Svornostia</taxon>
    </lineage>
</organism>
<evidence type="ECO:0000256" key="2">
    <source>
        <dbReference type="ARBA" id="ARBA00022448"/>
    </source>
</evidence>
<evidence type="ECO:0000256" key="4">
    <source>
        <dbReference type="ARBA" id="ARBA00022989"/>
    </source>
</evidence>
<feature type="transmembrane region" description="Helical" evidence="7">
    <location>
        <begin position="393"/>
        <end position="421"/>
    </location>
</feature>
<keyword evidence="10" id="KW-1185">Reference proteome</keyword>
<comment type="subcellular location">
    <subcellularLocation>
        <location evidence="1">Membrane</location>
        <topology evidence="1">Multi-pass membrane protein</topology>
    </subcellularLocation>
</comment>
<keyword evidence="5 7" id="KW-0472">Membrane</keyword>
<dbReference type="Pfam" id="PF00528">
    <property type="entry name" value="BPD_transp_1"/>
    <property type="match status" value="2"/>
</dbReference>
<dbReference type="InterPro" id="IPR000515">
    <property type="entry name" value="MetI-like"/>
</dbReference>
<feature type="compositionally biased region" description="Basic residues" evidence="6">
    <location>
        <begin position="204"/>
        <end position="218"/>
    </location>
</feature>
<dbReference type="EMBL" id="CP088295">
    <property type="protein sequence ID" value="UUY02444.1"/>
    <property type="molecule type" value="Genomic_DNA"/>
</dbReference>
<dbReference type="InterPro" id="IPR035906">
    <property type="entry name" value="MetI-like_sf"/>
</dbReference>
<name>A0ABY5PCP8_9ACTN</name>
<evidence type="ECO:0000256" key="1">
    <source>
        <dbReference type="ARBA" id="ARBA00004141"/>
    </source>
</evidence>
<feature type="transmembrane region" description="Helical" evidence="7">
    <location>
        <begin position="327"/>
        <end position="353"/>
    </location>
</feature>
<dbReference type="InterPro" id="IPR051204">
    <property type="entry name" value="ABC_transp_perm/SBD"/>
</dbReference>
<dbReference type="PANTHER" id="PTHR30177">
    <property type="entry name" value="GLYCINE BETAINE/L-PROLINE TRANSPORT SYSTEM PERMEASE PROTEIN PROW"/>
    <property type="match status" value="1"/>
</dbReference>
<feature type="transmembrane region" description="Helical" evidence="7">
    <location>
        <begin position="159"/>
        <end position="184"/>
    </location>
</feature>
<proteinExistence type="predicted"/>
<evidence type="ECO:0000256" key="6">
    <source>
        <dbReference type="SAM" id="MobiDB-lite"/>
    </source>
</evidence>
<dbReference type="RefSeq" id="WP_353862971.1">
    <property type="nucleotide sequence ID" value="NZ_CP088295.1"/>
</dbReference>
<dbReference type="CDD" id="cd06261">
    <property type="entry name" value="TM_PBP2"/>
    <property type="match status" value="2"/>
</dbReference>
<feature type="compositionally biased region" description="Basic and acidic residues" evidence="6">
    <location>
        <begin position="219"/>
        <end position="231"/>
    </location>
</feature>
<feature type="transmembrane region" description="Helical" evidence="7">
    <location>
        <begin position="441"/>
        <end position="461"/>
    </location>
</feature>
<feature type="domain" description="ABC transmembrane type-1" evidence="8">
    <location>
        <begin position="297"/>
        <end position="464"/>
    </location>
</feature>
<dbReference type="Gene3D" id="1.10.3720.10">
    <property type="entry name" value="MetI-like"/>
    <property type="match status" value="2"/>
</dbReference>